<feature type="short sequence motif" description="DGA/G" evidence="2">
    <location>
        <begin position="257"/>
        <end position="259"/>
    </location>
</feature>
<dbReference type="GO" id="GO:0016042">
    <property type="term" value="P:lipid catabolic process"/>
    <property type="evidence" value="ECO:0007669"/>
    <property type="project" value="UniProtKB-UniRule"/>
</dbReference>
<evidence type="ECO:0000256" key="2">
    <source>
        <dbReference type="PROSITE-ProRule" id="PRU01161"/>
    </source>
</evidence>
<proteinExistence type="predicted"/>
<keyword evidence="2" id="KW-0442">Lipid degradation</keyword>
<accession>A0A4R0NJH3</accession>
<keyword evidence="3" id="KW-0472">Membrane</keyword>
<dbReference type="GO" id="GO:0016787">
    <property type="term" value="F:hydrolase activity"/>
    <property type="evidence" value="ECO:0007669"/>
    <property type="project" value="UniProtKB-UniRule"/>
</dbReference>
<organism evidence="5 6">
    <name type="scientific">Pedobacter psychroterrae</name>
    <dbReference type="NCBI Taxonomy" id="2530453"/>
    <lineage>
        <taxon>Bacteria</taxon>
        <taxon>Pseudomonadati</taxon>
        <taxon>Bacteroidota</taxon>
        <taxon>Sphingobacteriia</taxon>
        <taxon>Sphingobacteriales</taxon>
        <taxon>Sphingobacteriaceae</taxon>
        <taxon>Pedobacter</taxon>
    </lineage>
</organism>
<feature type="domain" description="PNPLA" evidence="4">
    <location>
        <begin position="6"/>
        <end position="270"/>
    </location>
</feature>
<dbReference type="SUPFAM" id="SSF52151">
    <property type="entry name" value="FabD/lysophospholipase-like"/>
    <property type="match status" value="1"/>
</dbReference>
<dbReference type="PROSITE" id="PS51635">
    <property type="entry name" value="PNPLA"/>
    <property type="match status" value="1"/>
</dbReference>
<dbReference type="RefSeq" id="WP_131597302.1">
    <property type="nucleotide sequence ID" value="NZ_SJSL01000005.1"/>
</dbReference>
<comment type="caution">
    <text evidence="5">The sequence shown here is derived from an EMBL/GenBank/DDBJ whole genome shotgun (WGS) entry which is preliminary data.</text>
</comment>
<protein>
    <submittedName>
        <fullName evidence="5">Patatin-like phospholipase family protein</fullName>
    </submittedName>
</protein>
<sequence>MKTIALAFSGGGFRAAAFSLGTLSYLNSIKYEGEPLLRNVKFIGSTSGGSLTNAMYSTGLCREHSFEEIFGRIYAAMDGDRLITRVFAILANEKHWMGRPHKSRNLINAFSIAYNESNLLDDQEFGLISQKLSATHLEQITINATEFTNGISFRFQSQQSGISSGRIGNNYIYFKAPHTSVSDKLKLSDIVASSSCFPGGFEPFLFPDDFSHKELSREILSGSIVFKENPFSVPNDRTDAFPDEQFLQLEHRFGLMDGGVADNQAIDSVLKANSRRLNSGRPAFDLIIATDVSSYFMNGYTLPMEKHGWTNYFTSNCVYWFMLLFGLLFPLWCLFTQWQEWYSLLLTPALISLVLSLCISSKLHISMVNASKEKNTWLIIVHKFVGFFLGQRLSVLNQMLTVRLKSVMLLVDDIYLKQIRRHYYNMLYRDPELRKIIVSNAIYDLSKVKQKAQDDDDLDEVIGPNSFGVLDNSIDAPSQLLIDVAEQARLMPTTLWYDQHQTAAKMRETIIATGQFTTCYNLLKYVNKMEKVPDAPLTNALVALKQQLERDWARFNLNPFYLMKTP</sequence>
<feature type="transmembrane region" description="Helical" evidence="3">
    <location>
        <begin position="342"/>
        <end position="365"/>
    </location>
</feature>
<keyword evidence="6" id="KW-1185">Reference proteome</keyword>
<feature type="active site" description="Proton acceptor" evidence="2">
    <location>
        <position position="257"/>
    </location>
</feature>
<evidence type="ECO:0000256" key="1">
    <source>
        <dbReference type="ARBA" id="ARBA00023098"/>
    </source>
</evidence>
<dbReference type="Proteomes" id="UP000293347">
    <property type="component" value="Unassembled WGS sequence"/>
</dbReference>
<evidence type="ECO:0000313" key="6">
    <source>
        <dbReference type="Proteomes" id="UP000293347"/>
    </source>
</evidence>
<comment type="caution">
    <text evidence="2">Lacks conserved residue(s) required for the propagation of feature annotation.</text>
</comment>
<keyword evidence="3" id="KW-0812">Transmembrane</keyword>
<dbReference type="OrthoDB" id="9813090at2"/>
<dbReference type="AlphaFoldDB" id="A0A4R0NJH3"/>
<dbReference type="EMBL" id="SJSL01000005">
    <property type="protein sequence ID" value="TCC99967.1"/>
    <property type="molecule type" value="Genomic_DNA"/>
</dbReference>
<keyword evidence="1 2" id="KW-0443">Lipid metabolism</keyword>
<gene>
    <name evidence="5" type="ORF">EZ437_17155</name>
</gene>
<keyword evidence="3" id="KW-1133">Transmembrane helix</keyword>
<dbReference type="InterPro" id="IPR002641">
    <property type="entry name" value="PNPLA_dom"/>
</dbReference>
<evidence type="ECO:0000256" key="3">
    <source>
        <dbReference type="SAM" id="Phobius"/>
    </source>
</evidence>
<keyword evidence="2" id="KW-0378">Hydrolase</keyword>
<feature type="transmembrane region" description="Helical" evidence="3">
    <location>
        <begin position="318"/>
        <end position="335"/>
    </location>
</feature>
<feature type="transmembrane region" description="Helical" evidence="3">
    <location>
        <begin position="377"/>
        <end position="395"/>
    </location>
</feature>
<dbReference type="InterPro" id="IPR016035">
    <property type="entry name" value="Acyl_Trfase/lysoPLipase"/>
</dbReference>
<name>A0A4R0NJH3_9SPHI</name>
<evidence type="ECO:0000259" key="4">
    <source>
        <dbReference type="PROSITE" id="PS51635"/>
    </source>
</evidence>
<dbReference type="Pfam" id="PF01734">
    <property type="entry name" value="Patatin"/>
    <property type="match status" value="1"/>
</dbReference>
<reference evidence="5 6" key="1">
    <citation type="submission" date="2019-02" db="EMBL/GenBank/DDBJ databases">
        <title>Pedobacter sp. RP-1-14 sp. nov., isolated from Arctic soil.</title>
        <authorList>
            <person name="Dahal R.H."/>
        </authorList>
    </citation>
    <scope>NUCLEOTIDE SEQUENCE [LARGE SCALE GENOMIC DNA]</scope>
    <source>
        <strain evidence="5 6">RP-1-14</strain>
    </source>
</reference>
<evidence type="ECO:0000313" key="5">
    <source>
        <dbReference type="EMBL" id="TCC99967.1"/>
    </source>
</evidence>
<feature type="active site" description="Nucleophile" evidence="2">
    <location>
        <position position="47"/>
    </location>
</feature>
<dbReference type="Gene3D" id="3.40.1090.10">
    <property type="entry name" value="Cytosolic phospholipase A2 catalytic domain"/>
    <property type="match status" value="2"/>
</dbReference>